<reference evidence="2 3" key="1">
    <citation type="submission" date="2023-07" db="EMBL/GenBank/DDBJ databases">
        <authorList>
            <person name="Peeters C."/>
        </authorList>
    </citation>
    <scope>NUCLEOTIDE SEQUENCE [LARGE SCALE GENOMIC DNA]</scope>
    <source>
        <strain evidence="2 3">LMG 18101</strain>
    </source>
</reference>
<dbReference type="EMBL" id="CATZLL010000005">
    <property type="protein sequence ID" value="CAJ0813222.1"/>
    <property type="molecule type" value="Genomic_DNA"/>
</dbReference>
<keyword evidence="1" id="KW-0472">Membrane</keyword>
<protein>
    <submittedName>
        <fullName evidence="2">Uncharacterized protein</fullName>
    </submittedName>
</protein>
<organism evidence="2 3">
    <name type="scientific">Ralstonia flaminis</name>
    <dbReference type="NCBI Taxonomy" id="3058597"/>
    <lineage>
        <taxon>Bacteria</taxon>
        <taxon>Pseudomonadati</taxon>
        <taxon>Pseudomonadota</taxon>
        <taxon>Betaproteobacteria</taxon>
        <taxon>Burkholderiales</taxon>
        <taxon>Burkholderiaceae</taxon>
        <taxon>Ralstonia</taxon>
    </lineage>
</organism>
<proteinExistence type="predicted"/>
<comment type="caution">
    <text evidence="2">The sequence shown here is derived from an EMBL/GenBank/DDBJ whole genome shotgun (WGS) entry which is preliminary data.</text>
</comment>
<evidence type="ECO:0000313" key="3">
    <source>
        <dbReference type="Proteomes" id="UP001189757"/>
    </source>
</evidence>
<feature type="transmembrane region" description="Helical" evidence="1">
    <location>
        <begin position="269"/>
        <end position="289"/>
    </location>
</feature>
<keyword evidence="1" id="KW-0812">Transmembrane</keyword>
<dbReference type="RefSeq" id="WP_316680862.1">
    <property type="nucleotide sequence ID" value="NZ_CATZLL010000005.1"/>
</dbReference>
<gene>
    <name evidence="2" type="ORF">LMG18101_01832</name>
</gene>
<accession>A0ABM9K382</accession>
<sequence>MQFLVGSLFSVADPTGPANAAIPVTLQTINSIGPNSSEEAVLIRLLLGTLQITHVPSGKSWRQKINYSVSGAPGIMLRGKPGVTKLLQSADIDSTQLEQYLKKSLRHRPYHRDILLEAVHYFYRTRTGNHCNAFLHVYRLLERISFVFPLIYASSTDDYKGTYEMLRDFFNGESKGELAFFSKFLKTTVEPVLLDSDSTVNLSPLNNPQEGVKILKRFLKNIKSETNSHIEFANRDILPMLIGIRNKFFHFASGQGDNLTLVDVPDPDGFFSCVNQVLFNWIAIIYFVVLRKQIDRYV</sequence>
<evidence type="ECO:0000256" key="1">
    <source>
        <dbReference type="SAM" id="Phobius"/>
    </source>
</evidence>
<evidence type="ECO:0000313" key="2">
    <source>
        <dbReference type="EMBL" id="CAJ0813222.1"/>
    </source>
</evidence>
<name>A0ABM9K382_9RALS</name>
<dbReference type="Proteomes" id="UP001189757">
    <property type="component" value="Unassembled WGS sequence"/>
</dbReference>
<keyword evidence="3" id="KW-1185">Reference proteome</keyword>
<keyword evidence="1" id="KW-1133">Transmembrane helix</keyword>